<feature type="domain" description="DUF2147" evidence="2">
    <location>
        <begin position="28"/>
        <end position="129"/>
    </location>
</feature>
<evidence type="ECO:0000256" key="1">
    <source>
        <dbReference type="SAM" id="SignalP"/>
    </source>
</evidence>
<evidence type="ECO:0000313" key="4">
    <source>
        <dbReference type="Proteomes" id="UP001500827"/>
    </source>
</evidence>
<dbReference type="InterPro" id="IPR019223">
    <property type="entry name" value="DUF2147"/>
</dbReference>
<dbReference type="EMBL" id="BAABBM010000001">
    <property type="protein sequence ID" value="GAA3900450.1"/>
    <property type="molecule type" value="Genomic_DNA"/>
</dbReference>
<protein>
    <submittedName>
        <fullName evidence="3">DUF2147 domain-containing protein</fullName>
    </submittedName>
</protein>
<dbReference type="PANTHER" id="PTHR36919">
    <property type="entry name" value="BLR1215 PROTEIN"/>
    <property type="match status" value="1"/>
</dbReference>
<feature type="signal peptide" evidence="1">
    <location>
        <begin position="1"/>
        <end position="20"/>
    </location>
</feature>
<sequence>MKRVFSILALLLALTAPATATAKSSLEGRWKNGKMVILIAPCGPTLCGKVIKASAKQQAKAQRGSGERLLGLRVIDNIQPSGAGRYSANVYVADRDMNAKGTIRQVNPNRLNVRGCVFGFICKTTNWDRI</sequence>
<keyword evidence="4" id="KW-1185">Reference proteome</keyword>
<evidence type="ECO:0000259" key="2">
    <source>
        <dbReference type="Pfam" id="PF09917"/>
    </source>
</evidence>
<keyword evidence="1" id="KW-0732">Signal</keyword>
<proteinExistence type="predicted"/>
<accession>A0ABP7LEP4</accession>
<dbReference type="RefSeq" id="WP_344699461.1">
    <property type="nucleotide sequence ID" value="NZ_BAABBM010000001.1"/>
</dbReference>
<feature type="chain" id="PRO_5047122286" evidence="1">
    <location>
        <begin position="21"/>
        <end position="130"/>
    </location>
</feature>
<organism evidence="3 4">
    <name type="scientific">Sphingomonas limnosediminicola</name>
    <dbReference type="NCBI Taxonomy" id="940133"/>
    <lineage>
        <taxon>Bacteria</taxon>
        <taxon>Pseudomonadati</taxon>
        <taxon>Pseudomonadota</taxon>
        <taxon>Alphaproteobacteria</taxon>
        <taxon>Sphingomonadales</taxon>
        <taxon>Sphingomonadaceae</taxon>
        <taxon>Sphingomonas</taxon>
    </lineage>
</organism>
<dbReference type="PANTHER" id="PTHR36919:SF2">
    <property type="entry name" value="BLL6627 PROTEIN"/>
    <property type="match status" value="1"/>
</dbReference>
<name>A0ABP7LEP4_9SPHN</name>
<dbReference type="Gene3D" id="2.40.128.520">
    <property type="match status" value="1"/>
</dbReference>
<evidence type="ECO:0000313" key="3">
    <source>
        <dbReference type="EMBL" id="GAA3900450.1"/>
    </source>
</evidence>
<comment type="caution">
    <text evidence="3">The sequence shown here is derived from an EMBL/GenBank/DDBJ whole genome shotgun (WGS) entry which is preliminary data.</text>
</comment>
<gene>
    <name evidence="3" type="ORF">GCM10022276_19080</name>
</gene>
<reference evidence="4" key="1">
    <citation type="journal article" date="2019" name="Int. J. Syst. Evol. Microbiol.">
        <title>The Global Catalogue of Microorganisms (GCM) 10K type strain sequencing project: providing services to taxonomists for standard genome sequencing and annotation.</title>
        <authorList>
            <consortium name="The Broad Institute Genomics Platform"/>
            <consortium name="The Broad Institute Genome Sequencing Center for Infectious Disease"/>
            <person name="Wu L."/>
            <person name="Ma J."/>
        </authorList>
    </citation>
    <scope>NUCLEOTIDE SEQUENCE [LARGE SCALE GENOMIC DNA]</scope>
    <source>
        <strain evidence="4">JCM 17543</strain>
    </source>
</reference>
<dbReference type="Pfam" id="PF09917">
    <property type="entry name" value="DUF2147"/>
    <property type="match status" value="1"/>
</dbReference>
<dbReference type="Proteomes" id="UP001500827">
    <property type="component" value="Unassembled WGS sequence"/>
</dbReference>